<dbReference type="PIRSF" id="PIRSF028754">
    <property type="entry name" value="UCP028754"/>
    <property type="match status" value="1"/>
</dbReference>
<protein>
    <submittedName>
        <fullName evidence="2">PAC2 family protein</fullName>
    </submittedName>
</protein>
<evidence type="ECO:0000313" key="3">
    <source>
        <dbReference type="Proteomes" id="UP001172708"/>
    </source>
</evidence>
<dbReference type="Proteomes" id="UP001172708">
    <property type="component" value="Unassembled WGS sequence"/>
</dbReference>
<dbReference type="InterPro" id="IPR008492">
    <property type="entry name" value="Rv2714-like"/>
</dbReference>
<gene>
    <name evidence="2" type="ORF">QQX02_01170</name>
</gene>
<sequence length="307" mass="33799">MDTPLVSWNPEGVDAWATTAPKEGAVLVHSLRGFIDAGRAGALVAQHILAESEPVRVASFDIDQLLDYRSRRPEMTFSLNQWTEYDEPHLDVDLVHDAEGRPFLLLHGFEPDIRWEHYIRAVREIVDRMGIELTLGTHGIPMAVPHTRPLTATIHGTRQDLLPGTPSVFGTVTVPASAQNLMEYRFGQWGLSAINVAVHVPHYLSQSAFPQAAQKAIEEIEGISGLALESSALDEGAARAAEEITRQTAESEEVQALVSQLEEQYDAYLEQRESGIPLDGPLPSAEEIGAEFEKFLAQHRQDPPSGT</sequence>
<reference evidence="2" key="1">
    <citation type="submission" date="2023-06" db="EMBL/GenBank/DDBJ databases">
        <title>Egi l300058.</title>
        <authorList>
            <person name="Gao L."/>
            <person name="Fang B.-Z."/>
            <person name="Li W.-J."/>
        </authorList>
    </citation>
    <scope>NUCLEOTIDE SEQUENCE</scope>
    <source>
        <strain evidence="2">EGI L300058</strain>
    </source>
</reference>
<dbReference type="InterPro" id="IPR019151">
    <property type="entry name" value="Proteasome_assmbl_chaperone_2"/>
</dbReference>
<evidence type="ECO:0000313" key="2">
    <source>
        <dbReference type="EMBL" id="MDN4479534.1"/>
    </source>
</evidence>
<dbReference type="Pfam" id="PF09754">
    <property type="entry name" value="PAC2"/>
    <property type="match status" value="1"/>
</dbReference>
<dbReference type="SUPFAM" id="SSF159659">
    <property type="entry name" value="Cgl1923-like"/>
    <property type="match status" value="1"/>
</dbReference>
<proteinExistence type="predicted"/>
<dbReference type="RefSeq" id="WP_301140694.1">
    <property type="nucleotide sequence ID" value="NZ_JAUHQA010000001.1"/>
</dbReference>
<evidence type="ECO:0000256" key="1">
    <source>
        <dbReference type="SAM" id="Coils"/>
    </source>
</evidence>
<comment type="caution">
    <text evidence="2">The sequence shown here is derived from an EMBL/GenBank/DDBJ whole genome shotgun (WGS) entry which is preliminary data.</text>
</comment>
<dbReference type="EMBL" id="JAUHQA010000001">
    <property type="protein sequence ID" value="MDN4479534.1"/>
    <property type="molecule type" value="Genomic_DNA"/>
</dbReference>
<keyword evidence="3" id="KW-1185">Reference proteome</keyword>
<organism evidence="2 3">
    <name type="scientific">Demequina muriae</name>
    <dbReference type="NCBI Taxonomy" id="3051664"/>
    <lineage>
        <taxon>Bacteria</taxon>
        <taxon>Bacillati</taxon>
        <taxon>Actinomycetota</taxon>
        <taxon>Actinomycetes</taxon>
        <taxon>Micrococcales</taxon>
        <taxon>Demequinaceae</taxon>
        <taxon>Demequina</taxon>
    </lineage>
</organism>
<name>A0ABT8GDM4_9MICO</name>
<feature type="coiled-coil region" evidence="1">
    <location>
        <begin position="244"/>
        <end position="271"/>
    </location>
</feature>
<dbReference type="InterPro" id="IPR038389">
    <property type="entry name" value="PSMG2_sf"/>
</dbReference>
<dbReference type="Gene3D" id="1.10.287.100">
    <property type="match status" value="1"/>
</dbReference>
<accession>A0ABT8GDM4</accession>
<dbReference type="Gene3D" id="3.40.50.10900">
    <property type="entry name" value="PAC-like subunit"/>
    <property type="match status" value="1"/>
</dbReference>
<keyword evidence="1" id="KW-0175">Coiled coil</keyword>